<evidence type="ECO:0000313" key="3">
    <source>
        <dbReference type="EMBL" id="SFQ98264.1"/>
    </source>
</evidence>
<dbReference type="InterPro" id="IPR018639">
    <property type="entry name" value="DUF2062"/>
</dbReference>
<reference evidence="4" key="1">
    <citation type="submission" date="2016-10" db="EMBL/GenBank/DDBJ databases">
        <authorList>
            <person name="Varghese N."/>
            <person name="Submissions S."/>
        </authorList>
    </citation>
    <scope>NUCLEOTIDE SEQUENCE [LARGE SCALE GENOMIC DNA]</scope>
    <source>
        <strain evidence="4">DSM 3669</strain>
    </source>
</reference>
<keyword evidence="1" id="KW-0472">Membrane</keyword>
<keyword evidence="1" id="KW-0812">Transmembrane</keyword>
<protein>
    <recommendedName>
        <fullName evidence="2">DUF2062 domain-containing protein</fullName>
    </recommendedName>
</protein>
<dbReference type="Pfam" id="PF09835">
    <property type="entry name" value="DUF2062"/>
    <property type="match status" value="1"/>
</dbReference>
<dbReference type="STRING" id="39060.SAMN05660706_10370"/>
<evidence type="ECO:0000313" key="4">
    <source>
        <dbReference type="Proteomes" id="UP000199584"/>
    </source>
</evidence>
<accession>A0A1I6CYD1</accession>
<feature type="transmembrane region" description="Helical" evidence="1">
    <location>
        <begin position="116"/>
        <end position="139"/>
    </location>
</feature>
<gene>
    <name evidence="3" type="ORF">SAMN05660706_10370</name>
</gene>
<name>A0A1I6CYD1_9FIRM</name>
<feature type="transmembrane region" description="Helical" evidence="1">
    <location>
        <begin position="29"/>
        <end position="52"/>
    </location>
</feature>
<dbReference type="AlphaFoldDB" id="A0A1I6CYD1"/>
<feature type="transmembrane region" description="Helical" evidence="1">
    <location>
        <begin position="59"/>
        <end position="79"/>
    </location>
</feature>
<keyword evidence="1" id="KW-1133">Transmembrane helix</keyword>
<keyword evidence="4" id="KW-1185">Reference proteome</keyword>
<feature type="domain" description="DUF2062" evidence="2">
    <location>
        <begin position="8"/>
        <end position="150"/>
    </location>
</feature>
<proteinExistence type="predicted"/>
<dbReference type="EMBL" id="FOYM01000003">
    <property type="protein sequence ID" value="SFQ98264.1"/>
    <property type="molecule type" value="Genomic_DNA"/>
</dbReference>
<dbReference type="RefSeq" id="WP_245779615.1">
    <property type="nucleotide sequence ID" value="NZ_FOYM01000003.1"/>
</dbReference>
<sequence>MAGIIGRLKEYYSKVMNLPDAPTKIARGAALGFALDFLPIPLISIPIAYVLARVVGGNGLAGALTAAFFKWAVPFFYVLNMFTGSLVIGLHMPEEVKAVTVTGTTPADWVEKLAHLGYPFLAGSFINSCIAGLVIYFVVRRLLMIRQGRKGIVNAQKCE</sequence>
<evidence type="ECO:0000256" key="1">
    <source>
        <dbReference type="SAM" id="Phobius"/>
    </source>
</evidence>
<organism evidence="3 4">
    <name type="scientific">Desulfoscipio geothermicus DSM 3669</name>
    <dbReference type="NCBI Taxonomy" id="1121426"/>
    <lineage>
        <taxon>Bacteria</taxon>
        <taxon>Bacillati</taxon>
        <taxon>Bacillota</taxon>
        <taxon>Clostridia</taxon>
        <taxon>Eubacteriales</taxon>
        <taxon>Desulfallaceae</taxon>
        <taxon>Desulfoscipio</taxon>
    </lineage>
</organism>
<evidence type="ECO:0000259" key="2">
    <source>
        <dbReference type="Pfam" id="PF09835"/>
    </source>
</evidence>
<dbReference type="Proteomes" id="UP000199584">
    <property type="component" value="Unassembled WGS sequence"/>
</dbReference>